<dbReference type="GO" id="GO:0000395">
    <property type="term" value="P:mRNA 5'-splice site recognition"/>
    <property type="evidence" value="ECO:0007669"/>
    <property type="project" value="InterPro"/>
</dbReference>
<feature type="transmembrane region" description="Helical" evidence="4">
    <location>
        <begin position="324"/>
        <end position="346"/>
    </location>
</feature>
<evidence type="ECO:0000313" key="6">
    <source>
        <dbReference type="EMBL" id="GMH59594.1"/>
    </source>
</evidence>
<dbReference type="PANTHER" id="PTHR31148:SF1">
    <property type="entry name" value="U1 SMALL NUCLEAR RIBONUCLEOPROTEIN C"/>
    <property type="match status" value="1"/>
</dbReference>
<keyword evidence="3" id="KW-0862">Zinc</keyword>
<feature type="transmembrane region" description="Helical" evidence="4">
    <location>
        <begin position="450"/>
        <end position="474"/>
    </location>
</feature>
<dbReference type="Proteomes" id="UP001165082">
    <property type="component" value="Unassembled WGS sequence"/>
</dbReference>
<dbReference type="OrthoDB" id="76567at2759"/>
<keyword evidence="7" id="KW-1185">Reference proteome</keyword>
<dbReference type="CDD" id="cd00201">
    <property type="entry name" value="WW"/>
    <property type="match status" value="1"/>
</dbReference>
<name>A0A9W6ZRW8_9STRA</name>
<dbReference type="Pfam" id="PF06220">
    <property type="entry name" value="zf-U1"/>
    <property type="match status" value="1"/>
</dbReference>
<feature type="transmembrane region" description="Helical" evidence="4">
    <location>
        <begin position="624"/>
        <end position="642"/>
    </location>
</feature>
<accession>A0A9W6ZRW8</accession>
<dbReference type="SUPFAM" id="SSF51045">
    <property type="entry name" value="WW domain"/>
    <property type="match status" value="1"/>
</dbReference>
<keyword evidence="2" id="KW-0863">Zinc-finger</keyword>
<dbReference type="SMART" id="SM00456">
    <property type="entry name" value="WW"/>
    <property type="match status" value="1"/>
</dbReference>
<feature type="transmembrane region" description="Helical" evidence="4">
    <location>
        <begin position="571"/>
        <end position="587"/>
    </location>
</feature>
<feature type="transmembrane region" description="Helical" evidence="4">
    <location>
        <begin position="528"/>
        <end position="550"/>
    </location>
</feature>
<evidence type="ECO:0000256" key="3">
    <source>
        <dbReference type="ARBA" id="ARBA00022833"/>
    </source>
</evidence>
<dbReference type="InterPro" id="IPR017340">
    <property type="entry name" value="U1_snRNP-C"/>
</dbReference>
<organism evidence="6 7">
    <name type="scientific">Triparma retinervis</name>
    <dbReference type="NCBI Taxonomy" id="2557542"/>
    <lineage>
        <taxon>Eukaryota</taxon>
        <taxon>Sar</taxon>
        <taxon>Stramenopiles</taxon>
        <taxon>Ochrophyta</taxon>
        <taxon>Bolidophyceae</taxon>
        <taxon>Parmales</taxon>
        <taxon>Triparmaceae</taxon>
        <taxon>Triparma</taxon>
    </lineage>
</organism>
<feature type="transmembrane region" description="Helical" evidence="4">
    <location>
        <begin position="495"/>
        <end position="522"/>
    </location>
</feature>
<feature type="transmembrane region" description="Helical" evidence="4">
    <location>
        <begin position="729"/>
        <end position="746"/>
    </location>
</feature>
<comment type="caution">
    <text evidence="6">The sequence shown here is derived from an EMBL/GenBank/DDBJ whole genome shotgun (WGS) entry which is preliminary data.</text>
</comment>
<dbReference type="GO" id="GO:0008270">
    <property type="term" value="F:zinc ion binding"/>
    <property type="evidence" value="ECO:0007669"/>
    <property type="project" value="UniProtKB-KW"/>
</dbReference>
<feature type="domain" description="WW" evidence="5">
    <location>
        <begin position="69"/>
        <end position="103"/>
    </location>
</feature>
<evidence type="ECO:0000256" key="1">
    <source>
        <dbReference type="ARBA" id="ARBA00022723"/>
    </source>
</evidence>
<evidence type="ECO:0000313" key="7">
    <source>
        <dbReference type="Proteomes" id="UP001165082"/>
    </source>
</evidence>
<dbReference type="EMBL" id="BRXZ01005062">
    <property type="protein sequence ID" value="GMH59594.1"/>
    <property type="molecule type" value="Genomic_DNA"/>
</dbReference>
<dbReference type="Gene3D" id="2.20.70.10">
    <property type="match status" value="1"/>
</dbReference>
<sequence length="787" mass="88107">MPRFYDDYGSCYLTHDSAAGRKQQRRGWKFRENFKLYYSKHLDEWRASPAGLAAAQQQCVSAMGPSVVPPLPEGWVEMEDPCTGQKYFHNDETNERSWARPGFIPPAPAQRGPGMGGSRGPMMGGMRGPPRYGPQPTMGAYQPRGPPMPMPMPPSKGHGLTLKLEGVLQGNLHKCNPKYNPNYKLDVIGPWDKGLSTAVKLFARSLLPMRVRRLSLVEDKGTIVIKFTLGAKKLRHDRITDLLNDLINKHNDPVFLMEITCDSENSKRTLPPPLIQVLTKASLIKESLYDGNSVHRISCLVDASIPTNLLKEAERRRSNKFRKVVFLTLRWWLLPLLLTTLCWTLVLSPNVIPTGPIIFRWREEVADRAASKIRRALPPIPKLLHEAFSLGSIFEQIKVTDDRDALLCEASTIVGRTCDDPLSLDDLSVMEDILKDLAQQRGVISRVTGFFTFVNVCWLGAILGIAVSIGPSIYHVLRPLREYLKRFLRWFTIEILIPTVIRCHNWGLIEVVAWTFVAGLMIDAEKLFAMETGCFIAATSLALSVPCFFYSTMIWTKQLDDPKNPKSFQRLFFGWGFATVAPCAVAFDSDLLAFCAVSAFYAVLGFSVCFFGLGVAIGFDGESAMSRVAFTSAVLLLCHTVIREFVKFGFLGYNGVDSIRIFEAPVAIMGSLTLYLALLIMSSKHYYYRNKWSVDEAARHRSYVVRNAAMGAALLTGMMTGAITGSGGMLNTALTFLVLFVGEKYAEFHLENKWNGWLLLLMGSLTLYEIALWLHDHPDFLVSLMKG</sequence>
<protein>
    <recommendedName>
        <fullName evidence="5">WW domain-containing protein</fullName>
    </recommendedName>
</protein>
<dbReference type="InterPro" id="IPR013085">
    <property type="entry name" value="U1-CZ_Znf_C2H2"/>
</dbReference>
<dbReference type="GO" id="GO:0005685">
    <property type="term" value="C:U1 snRNP"/>
    <property type="evidence" value="ECO:0007669"/>
    <property type="project" value="InterPro"/>
</dbReference>
<dbReference type="Gene3D" id="3.30.160.60">
    <property type="entry name" value="Classic Zinc Finger"/>
    <property type="match status" value="1"/>
</dbReference>
<gene>
    <name evidence="6" type="ORF">TrRE_jg650</name>
</gene>
<keyword evidence="4" id="KW-0812">Transmembrane</keyword>
<feature type="transmembrane region" description="Helical" evidence="4">
    <location>
        <begin position="662"/>
        <end position="682"/>
    </location>
</feature>
<keyword evidence="1" id="KW-0479">Metal-binding</keyword>
<dbReference type="SUPFAM" id="SSF57667">
    <property type="entry name" value="beta-beta-alpha zinc fingers"/>
    <property type="match status" value="1"/>
</dbReference>
<dbReference type="PROSITE" id="PS50020">
    <property type="entry name" value="WW_DOMAIN_2"/>
    <property type="match status" value="1"/>
</dbReference>
<dbReference type="InterPro" id="IPR001202">
    <property type="entry name" value="WW_dom"/>
</dbReference>
<dbReference type="AlphaFoldDB" id="A0A9W6ZRW8"/>
<dbReference type="GO" id="GO:0030627">
    <property type="term" value="F:pre-mRNA 5'-splice site binding"/>
    <property type="evidence" value="ECO:0007669"/>
    <property type="project" value="InterPro"/>
</dbReference>
<dbReference type="PANTHER" id="PTHR31148">
    <property type="entry name" value="U1 SMALL NUCLEAR RIBONUCLEOPROTEIN C"/>
    <property type="match status" value="1"/>
</dbReference>
<dbReference type="InterPro" id="IPR036020">
    <property type="entry name" value="WW_dom_sf"/>
</dbReference>
<keyword evidence="4" id="KW-1133">Transmembrane helix</keyword>
<evidence type="ECO:0000256" key="4">
    <source>
        <dbReference type="SAM" id="Phobius"/>
    </source>
</evidence>
<reference evidence="6" key="1">
    <citation type="submission" date="2022-07" db="EMBL/GenBank/DDBJ databases">
        <title>Genome analysis of Parmales, a sister group of diatoms, reveals the evolutionary specialization of diatoms from phago-mixotrophs to photoautotrophs.</title>
        <authorList>
            <person name="Ban H."/>
            <person name="Sato S."/>
            <person name="Yoshikawa S."/>
            <person name="Kazumasa Y."/>
            <person name="Nakamura Y."/>
            <person name="Ichinomiya M."/>
            <person name="Saitoh K."/>
            <person name="Sato N."/>
            <person name="Blanc-Mathieu R."/>
            <person name="Endo H."/>
            <person name="Kuwata A."/>
            <person name="Ogata H."/>
        </authorList>
    </citation>
    <scope>NUCLEOTIDE SEQUENCE</scope>
</reference>
<feature type="transmembrane region" description="Helical" evidence="4">
    <location>
        <begin position="599"/>
        <end position="617"/>
    </location>
</feature>
<dbReference type="InterPro" id="IPR036236">
    <property type="entry name" value="Znf_C2H2_sf"/>
</dbReference>
<feature type="transmembrane region" description="Helical" evidence="4">
    <location>
        <begin position="758"/>
        <end position="775"/>
    </location>
</feature>
<proteinExistence type="predicted"/>
<keyword evidence="4" id="KW-0472">Membrane</keyword>
<dbReference type="Pfam" id="PF00397">
    <property type="entry name" value="WW"/>
    <property type="match status" value="1"/>
</dbReference>
<evidence type="ECO:0000256" key="2">
    <source>
        <dbReference type="ARBA" id="ARBA00022771"/>
    </source>
</evidence>
<evidence type="ECO:0000259" key="5">
    <source>
        <dbReference type="PROSITE" id="PS50020"/>
    </source>
</evidence>